<dbReference type="Proteomes" id="UP000737018">
    <property type="component" value="Unassembled WGS sequence"/>
</dbReference>
<comment type="caution">
    <text evidence="1">The sequence shown here is derived from an EMBL/GenBank/DDBJ whole genome shotgun (WGS) entry which is preliminary data.</text>
</comment>
<evidence type="ECO:0000313" key="2">
    <source>
        <dbReference type="Proteomes" id="UP000737018"/>
    </source>
</evidence>
<reference evidence="1" key="1">
    <citation type="submission" date="2020-03" db="EMBL/GenBank/DDBJ databases">
        <title>Castanea mollissima Vanexum genome sequencing.</title>
        <authorList>
            <person name="Staton M."/>
        </authorList>
    </citation>
    <scope>NUCLEOTIDE SEQUENCE</scope>
    <source>
        <tissue evidence="1">Leaf</tissue>
    </source>
</reference>
<dbReference type="AlphaFoldDB" id="A0A8J4QAH5"/>
<organism evidence="1 2">
    <name type="scientific">Castanea mollissima</name>
    <name type="common">Chinese chestnut</name>
    <dbReference type="NCBI Taxonomy" id="60419"/>
    <lineage>
        <taxon>Eukaryota</taxon>
        <taxon>Viridiplantae</taxon>
        <taxon>Streptophyta</taxon>
        <taxon>Embryophyta</taxon>
        <taxon>Tracheophyta</taxon>
        <taxon>Spermatophyta</taxon>
        <taxon>Magnoliopsida</taxon>
        <taxon>eudicotyledons</taxon>
        <taxon>Gunneridae</taxon>
        <taxon>Pentapetalae</taxon>
        <taxon>rosids</taxon>
        <taxon>fabids</taxon>
        <taxon>Fagales</taxon>
        <taxon>Fagaceae</taxon>
        <taxon>Castanea</taxon>
    </lineage>
</organism>
<dbReference type="EMBL" id="JRKL02008384">
    <property type="protein sequence ID" value="KAF3946940.1"/>
    <property type="molecule type" value="Genomic_DNA"/>
</dbReference>
<evidence type="ECO:0000313" key="1">
    <source>
        <dbReference type="EMBL" id="KAF3946940.1"/>
    </source>
</evidence>
<sequence>MKPRKPPCYLWKIKHCLRRQGKREVENFYGEEILIWSAMERISESEPMERKLEPERDDTEQKKYDSCYLHRYHLGHYFASSWCFPQVWYPGRVLDLFVADHFGLYPWDTLCSLYYHQVNFNLCGVVTCERQYVFCFSDLGFVYRR</sequence>
<name>A0A8J4QAH5_9ROSI</name>
<dbReference type="OrthoDB" id="1732506at2759"/>
<gene>
    <name evidence="1" type="ORF">CMV_026851</name>
</gene>
<protein>
    <submittedName>
        <fullName evidence="1">Uncharacterized protein</fullName>
    </submittedName>
</protein>
<accession>A0A8J4QAH5</accession>
<proteinExistence type="predicted"/>
<keyword evidence="2" id="KW-1185">Reference proteome</keyword>